<organism evidence="1 2">
    <name type="scientific">Coprinellus micaceus</name>
    <name type="common">Glistening ink-cap mushroom</name>
    <name type="synonym">Coprinus micaceus</name>
    <dbReference type="NCBI Taxonomy" id="71717"/>
    <lineage>
        <taxon>Eukaryota</taxon>
        <taxon>Fungi</taxon>
        <taxon>Dikarya</taxon>
        <taxon>Basidiomycota</taxon>
        <taxon>Agaricomycotina</taxon>
        <taxon>Agaricomycetes</taxon>
        <taxon>Agaricomycetidae</taxon>
        <taxon>Agaricales</taxon>
        <taxon>Agaricineae</taxon>
        <taxon>Psathyrellaceae</taxon>
        <taxon>Coprinellus</taxon>
    </lineage>
</organism>
<accession>A0A4Y7SYY8</accession>
<dbReference type="Proteomes" id="UP000298030">
    <property type="component" value="Unassembled WGS sequence"/>
</dbReference>
<keyword evidence="2" id="KW-1185">Reference proteome</keyword>
<sequence length="81" mass="8799">MNPWKSIWRAPSNSGWGCVHISAFNVGPEGWQPDNGPQCLVSLLVDYRWEGGFGCTLWAIRKAVTATTSNYLGCTAVLGTP</sequence>
<name>A0A4Y7SYY8_COPMI</name>
<comment type="caution">
    <text evidence="1">The sequence shown here is derived from an EMBL/GenBank/DDBJ whole genome shotgun (WGS) entry which is preliminary data.</text>
</comment>
<evidence type="ECO:0000313" key="1">
    <source>
        <dbReference type="EMBL" id="TEB26844.1"/>
    </source>
</evidence>
<reference evidence="1 2" key="1">
    <citation type="journal article" date="2019" name="Nat. Ecol. Evol.">
        <title>Megaphylogeny resolves global patterns of mushroom evolution.</title>
        <authorList>
            <person name="Varga T."/>
            <person name="Krizsan K."/>
            <person name="Foldi C."/>
            <person name="Dima B."/>
            <person name="Sanchez-Garcia M."/>
            <person name="Sanchez-Ramirez S."/>
            <person name="Szollosi G.J."/>
            <person name="Szarkandi J.G."/>
            <person name="Papp V."/>
            <person name="Albert L."/>
            <person name="Andreopoulos W."/>
            <person name="Angelini C."/>
            <person name="Antonin V."/>
            <person name="Barry K.W."/>
            <person name="Bougher N.L."/>
            <person name="Buchanan P."/>
            <person name="Buyck B."/>
            <person name="Bense V."/>
            <person name="Catcheside P."/>
            <person name="Chovatia M."/>
            <person name="Cooper J."/>
            <person name="Damon W."/>
            <person name="Desjardin D."/>
            <person name="Finy P."/>
            <person name="Geml J."/>
            <person name="Haridas S."/>
            <person name="Hughes K."/>
            <person name="Justo A."/>
            <person name="Karasinski D."/>
            <person name="Kautmanova I."/>
            <person name="Kiss B."/>
            <person name="Kocsube S."/>
            <person name="Kotiranta H."/>
            <person name="LaButti K.M."/>
            <person name="Lechner B.E."/>
            <person name="Liimatainen K."/>
            <person name="Lipzen A."/>
            <person name="Lukacs Z."/>
            <person name="Mihaltcheva S."/>
            <person name="Morgado L.N."/>
            <person name="Niskanen T."/>
            <person name="Noordeloos M.E."/>
            <person name="Ohm R.A."/>
            <person name="Ortiz-Santana B."/>
            <person name="Ovrebo C."/>
            <person name="Racz N."/>
            <person name="Riley R."/>
            <person name="Savchenko A."/>
            <person name="Shiryaev A."/>
            <person name="Soop K."/>
            <person name="Spirin V."/>
            <person name="Szebenyi C."/>
            <person name="Tomsovsky M."/>
            <person name="Tulloss R.E."/>
            <person name="Uehling J."/>
            <person name="Grigoriev I.V."/>
            <person name="Vagvolgyi C."/>
            <person name="Papp T."/>
            <person name="Martin F.M."/>
            <person name="Miettinen O."/>
            <person name="Hibbett D.S."/>
            <person name="Nagy L.G."/>
        </authorList>
    </citation>
    <scope>NUCLEOTIDE SEQUENCE [LARGE SCALE GENOMIC DNA]</scope>
    <source>
        <strain evidence="1 2">FP101781</strain>
    </source>
</reference>
<evidence type="ECO:0000313" key="2">
    <source>
        <dbReference type="Proteomes" id="UP000298030"/>
    </source>
</evidence>
<gene>
    <name evidence="1" type="ORF">FA13DRAFT_1737049</name>
</gene>
<protein>
    <submittedName>
        <fullName evidence="1">Uncharacterized protein</fullName>
    </submittedName>
</protein>
<dbReference type="EMBL" id="QPFP01000045">
    <property type="protein sequence ID" value="TEB26844.1"/>
    <property type="molecule type" value="Genomic_DNA"/>
</dbReference>
<proteinExistence type="predicted"/>
<dbReference type="AlphaFoldDB" id="A0A4Y7SYY8"/>